<evidence type="ECO:0000256" key="1">
    <source>
        <dbReference type="SAM" id="SignalP"/>
    </source>
</evidence>
<organism evidence="2 3">
    <name type="scientific">Pseudomonas duriflava</name>
    <dbReference type="NCBI Taxonomy" id="459528"/>
    <lineage>
        <taxon>Bacteria</taxon>
        <taxon>Pseudomonadati</taxon>
        <taxon>Pseudomonadota</taxon>
        <taxon>Gammaproteobacteria</taxon>
        <taxon>Pseudomonadales</taxon>
        <taxon>Pseudomonadaceae</taxon>
        <taxon>Pseudomonas</taxon>
    </lineage>
</organism>
<keyword evidence="3" id="KW-1185">Reference proteome</keyword>
<feature type="signal peptide" evidence="1">
    <location>
        <begin position="1"/>
        <end position="21"/>
    </location>
</feature>
<dbReference type="Pfam" id="PF04338">
    <property type="entry name" value="DUF481"/>
    <property type="match status" value="1"/>
</dbReference>
<dbReference type="InterPro" id="IPR007433">
    <property type="entry name" value="DUF481"/>
</dbReference>
<sequence length="337" mass="38276">MLSRTLFYVAAASLVAGAAHADTVWLKNGDRLTGTIKLLDSKKLLLQTEYGGSIPLDWSKISTLQSDNPVLVRRGDYADDVEVKRLKPAGQGEVIVDTDSQGEQTMPLASITQIVPPRPFLRDFTWKGNVDVALDYKRAEEDTDDYDVDFKTQARHGMWRHNGQGSYNKEKSDGEVSTDNWSLEYALDRFINEQFFWQGRVSYDRDKIEDIARQRTIGTGPGYQFWDNELGAFSLTALLDRADYKYQDGTQDNFYSVSMKWNYNRYFSGKTFELFTMGEIGRPLDNTADFSLDSDIGLRYKVTNWASLNLKASKQWVSGAEGHLNETEYSAGFGVTW</sequence>
<dbReference type="OrthoDB" id="9806250at2"/>
<protein>
    <submittedName>
        <fullName evidence="2">Uncharacterized protein DUF481</fullName>
    </submittedName>
</protein>
<proteinExistence type="predicted"/>
<name>A0A562QP74_9PSED</name>
<comment type="caution">
    <text evidence="2">The sequence shown here is derived from an EMBL/GenBank/DDBJ whole genome shotgun (WGS) entry which is preliminary data.</text>
</comment>
<accession>A0A562QP74</accession>
<dbReference type="RefSeq" id="WP_145136687.1">
    <property type="nucleotide sequence ID" value="NZ_VLKY01000001.1"/>
</dbReference>
<feature type="chain" id="PRO_5022012401" evidence="1">
    <location>
        <begin position="22"/>
        <end position="337"/>
    </location>
</feature>
<evidence type="ECO:0000313" key="2">
    <source>
        <dbReference type="EMBL" id="TWI58495.1"/>
    </source>
</evidence>
<gene>
    <name evidence="2" type="ORF">IQ22_00201</name>
</gene>
<dbReference type="AlphaFoldDB" id="A0A562QP74"/>
<keyword evidence="1" id="KW-0732">Signal</keyword>
<reference evidence="2 3" key="1">
    <citation type="journal article" date="2015" name="Stand. Genomic Sci.">
        <title>Genomic Encyclopedia of Bacterial and Archaeal Type Strains, Phase III: the genomes of soil and plant-associated and newly described type strains.</title>
        <authorList>
            <person name="Whitman W.B."/>
            <person name="Woyke T."/>
            <person name="Klenk H.P."/>
            <person name="Zhou Y."/>
            <person name="Lilburn T.G."/>
            <person name="Beck B.J."/>
            <person name="De Vos P."/>
            <person name="Vandamme P."/>
            <person name="Eisen J.A."/>
            <person name="Garrity G."/>
            <person name="Hugenholtz P."/>
            <person name="Kyrpides N.C."/>
        </authorList>
    </citation>
    <scope>NUCLEOTIDE SEQUENCE [LARGE SCALE GENOMIC DNA]</scope>
    <source>
        <strain evidence="2 3">CGMCC 1.6858</strain>
    </source>
</reference>
<dbReference type="Proteomes" id="UP000316905">
    <property type="component" value="Unassembled WGS sequence"/>
</dbReference>
<evidence type="ECO:0000313" key="3">
    <source>
        <dbReference type="Proteomes" id="UP000316905"/>
    </source>
</evidence>
<dbReference type="EMBL" id="VLKY01000001">
    <property type="protein sequence ID" value="TWI58495.1"/>
    <property type="molecule type" value="Genomic_DNA"/>
</dbReference>